<comment type="caution">
    <text evidence="2">The sequence shown here is derived from an EMBL/GenBank/DDBJ whole genome shotgun (WGS) entry which is preliminary data.</text>
</comment>
<name>A0A2N5TZ02_9BASI</name>
<evidence type="ECO:0000313" key="3">
    <source>
        <dbReference type="Proteomes" id="UP000235392"/>
    </source>
</evidence>
<protein>
    <submittedName>
        <fullName evidence="2">Uncharacterized protein</fullName>
    </submittedName>
</protein>
<accession>A0A2N5TZ02</accession>
<organism evidence="2 3">
    <name type="scientific">Puccinia coronata f. sp. avenae</name>
    <dbReference type="NCBI Taxonomy" id="200324"/>
    <lineage>
        <taxon>Eukaryota</taxon>
        <taxon>Fungi</taxon>
        <taxon>Dikarya</taxon>
        <taxon>Basidiomycota</taxon>
        <taxon>Pucciniomycotina</taxon>
        <taxon>Pucciniomycetes</taxon>
        <taxon>Pucciniales</taxon>
        <taxon>Pucciniaceae</taxon>
        <taxon>Puccinia</taxon>
    </lineage>
</organism>
<feature type="compositionally biased region" description="Basic and acidic residues" evidence="1">
    <location>
        <begin position="264"/>
        <end position="277"/>
    </location>
</feature>
<sequence length="346" mass="38573">MGGATQWPSPSIGWPQLHGRARPSRCTNLMAGLRCSKVLTWCPSPAIELYGRARSSRCASLRTGHELHQLDGRLGHHELDNRLGHHELDDQLGHQAGQTQWSQGLFLQLTNARAGGWYRCISVLCLQTYSRCGDKGLFEGKSSGENSWKRFLRTYGRLCAACGLKHSVIEICNWFQMPKTATPSLGRPSNEIEAWDPVDDVLDGLGFESVEDMLLNWNPDLLENWKPNEGWLEDKVEGTAGINRSNTAARAVLEQPCSTGGRTETVRPKREPTGRTDLSDRSRLVLCNRSQELIGQACPTRRQVLRSDSACPTTGRTRLFEHRSNCRVRPVNAGSEGLLECEQLVV</sequence>
<dbReference type="EMBL" id="PGCI01000288">
    <property type="protein sequence ID" value="PLW30735.1"/>
    <property type="molecule type" value="Genomic_DNA"/>
</dbReference>
<feature type="region of interest" description="Disordered" evidence="1">
    <location>
        <begin position="258"/>
        <end position="277"/>
    </location>
</feature>
<dbReference type="Proteomes" id="UP000235392">
    <property type="component" value="Unassembled WGS sequence"/>
</dbReference>
<dbReference type="AlphaFoldDB" id="A0A2N5TZ02"/>
<evidence type="ECO:0000256" key="1">
    <source>
        <dbReference type="SAM" id="MobiDB-lite"/>
    </source>
</evidence>
<evidence type="ECO:0000313" key="2">
    <source>
        <dbReference type="EMBL" id="PLW30735.1"/>
    </source>
</evidence>
<proteinExistence type="predicted"/>
<gene>
    <name evidence="2" type="ORF">PCASD_18437</name>
</gene>
<reference evidence="2 3" key="1">
    <citation type="submission" date="2017-11" db="EMBL/GenBank/DDBJ databases">
        <title>De novo assembly and phasing of dikaryotic genomes from two isolates of Puccinia coronata f. sp. avenae, the causal agent of oat crown rust.</title>
        <authorList>
            <person name="Miller M.E."/>
            <person name="Zhang Y."/>
            <person name="Omidvar V."/>
            <person name="Sperschneider J."/>
            <person name="Schwessinger B."/>
            <person name="Raley C."/>
            <person name="Palmer J.M."/>
            <person name="Garnica D."/>
            <person name="Upadhyaya N."/>
            <person name="Rathjen J."/>
            <person name="Taylor J.M."/>
            <person name="Park R.F."/>
            <person name="Dodds P.N."/>
            <person name="Hirsch C.D."/>
            <person name="Kianian S.F."/>
            <person name="Figueroa M."/>
        </authorList>
    </citation>
    <scope>NUCLEOTIDE SEQUENCE [LARGE SCALE GENOMIC DNA]</scope>
    <source>
        <strain evidence="2">12SD80</strain>
    </source>
</reference>